<dbReference type="Gene3D" id="3.40.190.10">
    <property type="entry name" value="Periplasmic binding protein-like II"/>
    <property type="match status" value="2"/>
</dbReference>
<keyword evidence="3" id="KW-0238">DNA-binding</keyword>
<dbReference type="GO" id="GO:0003677">
    <property type="term" value="F:DNA binding"/>
    <property type="evidence" value="ECO:0007669"/>
    <property type="project" value="UniProtKB-KW"/>
</dbReference>
<dbReference type="Pfam" id="PF03466">
    <property type="entry name" value="LysR_substrate"/>
    <property type="match status" value="1"/>
</dbReference>
<comment type="caution">
    <text evidence="6">The sequence shown here is derived from an EMBL/GenBank/DDBJ whole genome shotgun (WGS) entry which is preliminary data.</text>
</comment>
<dbReference type="Proteomes" id="UP000252884">
    <property type="component" value="Unassembled WGS sequence"/>
</dbReference>
<dbReference type="Pfam" id="PF00126">
    <property type="entry name" value="HTH_1"/>
    <property type="match status" value="1"/>
</dbReference>
<dbReference type="EMBL" id="QPJK01000004">
    <property type="protein sequence ID" value="RCW71707.1"/>
    <property type="molecule type" value="Genomic_DNA"/>
</dbReference>
<dbReference type="PROSITE" id="PS50931">
    <property type="entry name" value="HTH_LYSR"/>
    <property type="match status" value="1"/>
</dbReference>
<dbReference type="GO" id="GO:0003700">
    <property type="term" value="F:DNA-binding transcription factor activity"/>
    <property type="evidence" value="ECO:0007669"/>
    <property type="project" value="InterPro"/>
</dbReference>
<proteinExistence type="inferred from homology"/>
<gene>
    <name evidence="6" type="ORF">DES41_104527</name>
</gene>
<evidence type="ECO:0000256" key="2">
    <source>
        <dbReference type="ARBA" id="ARBA00023015"/>
    </source>
</evidence>
<dbReference type="InterPro" id="IPR036388">
    <property type="entry name" value="WH-like_DNA-bd_sf"/>
</dbReference>
<evidence type="ECO:0000256" key="3">
    <source>
        <dbReference type="ARBA" id="ARBA00023125"/>
    </source>
</evidence>
<dbReference type="Gene3D" id="1.10.10.10">
    <property type="entry name" value="Winged helix-like DNA-binding domain superfamily/Winged helix DNA-binding domain"/>
    <property type="match status" value="1"/>
</dbReference>
<keyword evidence="7" id="KW-1185">Reference proteome</keyword>
<dbReference type="SUPFAM" id="SSF53850">
    <property type="entry name" value="Periplasmic binding protein-like II"/>
    <property type="match status" value="1"/>
</dbReference>
<dbReference type="RefSeq" id="WP_114468894.1">
    <property type="nucleotide sequence ID" value="NZ_QPJK01000004.1"/>
</dbReference>
<keyword evidence="4" id="KW-0804">Transcription</keyword>
<dbReference type="OrthoDB" id="9157176at2"/>
<dbReference type="FunFam" id="1.10.10.10:FF:000001">
    <property type="entry name" value="LysR family transcriptional regulator"/>
    <property type="match status" value="1"/>
</dbReference>
<comment type="similarity">
    <text evidence="1">Belongs to the LysR transcriptional regulatory family.</text>
</comment>
<dbReference type="InterPro" id="IPR005119">
    <property type="entry name" value="LysR_subst-bd"/>
</dbReference>
<feature type="domain" description="HTH lysR-type" evidence="5">
    <location>
        <begin position="1"/>
        <end position="58"/>
    </location>
</feature>
<organism evidence="6 7">
    <name type="scientific">Pseudorhodoferax soli</name>
    <dbReference type="NCBI Taxonomy" id="545864"/>
    <lineage>
        <taxon>Bacteria</taxon>
        <taxon>Pseudomonadati</taxon>
        <taxon>Pseudomonadota</taxon>
        <taxon>Betaproteobacteria</taxon>
        <taxon>Burkholderiales</taxon>
        <taxon>Comamonadaceae</taxon>
    </lineage>
</organism>
<dbReference type="PRINTS" id="PR00039">
    <property type="entry name" value="HTHLYSR"/>
</dbReference>
<dbReference type="CDD" id="cd08414">
    <property type="entry name" value="PBP2_LTTR_aromatics_like"/>
    <property type="match status" value="1"/>
</dbReference>
<sequence length="293" mass="31485">MDTRQMRCVVAVAETGSLTRAAERLGQAQPALTQTLNRLEAELGTRLFVRNRRGAVLTEAGQAIVDDLRASLAHGDAAGERARAIGAGRAGRLTIGFVTHAVYEVLPRALRRLRAAHPQVDVVLREMSNAEQVAALEGGRIDVALLHPPVSVNARVHELLLGGETFVAALPVADAPADGGPVSLADIARHGLVWFPEQQIPALRARLLSAFRSAGHDVHVVQDANRTLTVLACVAAGLGWSLLPSSVRALQHEGVRFAEVSDVDVLPRFELSALWRMRSRPGFADLFAEMLRA</sequence>
<protein>
    <submittedName>
        <fullName evidence="6">LysR family transcriptional regulator</fullName>
    </submittedName>
</protein>
<evidence type="ECO:0000313" key="7">
    <source>
        <dbReference type="Proteomes" id="UP000252884"/>
    </source>
</evidence>
<evidence type="ECO:0000256" key="1">
    <source>
        <dbReference type="ARBA" id="ARBA00009437"/>
    </source>
</evidence>
<dbReference type="InterPro" id="IPR036390">
    <property type="entry name" value="WH_DNA-bd_sf"/>
</dbReference>
<dbReference type="InterPro" id="IPR000847">
    <property type="entry name" value="LysR_HTH_N"/>
</dbReference>
<dbReference type="SUPFAM" id="SSF46785">
    <property type="entry name" value="Winged helix' DNA-binding domain"/>
    <property type="match status" value="1"/>
</dbReference>
<evidence type="ECO:0000256" key="4">
    <source>
        <dbReference type="ARBA" id="ARBA00023163"/>
    </source>
</evidence>
<dbReference type="PANTHER" id="PTHR30346:SF17">
    <property type="entry name" value="LYSR FAMILY TRANSCRIPTIONAL REGULATOR"/>
    <property type="match status" value="1"/>
</dbReference>
<keyword evidence="2" id="KW-0805">Transcription regulation</keyword>
<evidence type="ECO:0000313" key="6">
    <source>
        <dbReference type="EMBL" id="RCW71707.1"/>
    </source>
</evidence>
<dbReference type="GO" id="GO:0032993">
    <property type="term" value="C:protein-DNA complex"/>
    <property type="evidence" value="ECO:0007669"/>
    <property type="project" value="TreeGrafter"/>
</dbReference>
<evidence type="ECO:0000259" key="5">
    <source>
        <dbReference type="PROSITE" id="PS50931"/>
    </source>
</evidence>
<accession>A0A368XYV6</accession>
<name>A0A368XYV6_9BURK</name>
<dbReference type="AlphaFoldDB" id="A0A368XYV6"/>
<reference evidence="6 7" key="1">
    <citation type="submission" date="2018-07" db="EMBL/GenBank/DDBJ databases">
        <title>Genomic Encyclopedia of Type Strains, Phase IV (KMG-IV): sequencing the most valuable type-strain genomes for metagenomic binning, comparative biology and taxonomic classification.</title>
        <authorList>
            <person name="Goeker M."/>
        </authorList>
    </citation>
    <scope>NUCLEOTIDE SEQUENCE [LARGE SCALE GENOMIC DNA]</scope>
    <source>
        <strain evidence="6 7">DSM 21634</strain>
    </source>
</reference>
<dbReference type="PANTHER" id="PTHR30346">
    <property type="entry name" value="TRANSCRIPTIONAL DUAL REGULATOR HCAR-RELATED"/>
    <property type="match status" value="1"/>
</dbReference>